<dbReference type="SUPFAM" id="SSF52317">
    <property type="entry name" value="Class I glutamine amidotransferase-like"/>
    <property type="match status" value="1"/>
</dbReference>
<dbReference type="PROSITE" id="PS51273">
    <property type="entry name" value="GATASE_TYPE_1"/>
    <property type="match status" value="1"/>
</dbReference>
<dbReference type="InterPro" id="IPR029062">
    <property type="entry name" value="Class_I_gatase-like"/>
</dbReference>
<reference evidence="2" key="1">
    <citation type="journal article" date="2014" name="Int. J. Syst. Evol. Microbiol.">
        <title>Complete genome sequence of Corynebacterium casei LMG S-19264T (=DSM 44701T), isolated from a smear-ripened cheese.</title>
        <authorList>
            <consortium name="US DOE Joint Genome Institute (JGI-PGF)"/>
            <person name="Walter F."/>
            <person name="Albersmeier A."/>
            <person name="Kalinowski J."/>
            <person name="Ruckert C."/>
        </authorList>
    </citation>
    <scope>NUCLEOTIDE SEQUENCE</scope>
    <source>
        <strain evidence="2">JCM 13919</strain>
    </source>
</reference>
<dbReference type="PANTHER" id="PTHR42695">
    <property type="entry name" value="GLUTAMINE AMIDOTRANSFERASE YLR126C-RELATED"/>
    <property type="match status" value="1"/>
</dbReference>
<reference evidence="2" key="2">
    <citation type="submission" date="2020-09" db="EMBL/GenBank/DDBJ databases">
        <authorList>
            <person name="Sun Q."/>
            <person name="Ohkuma M."/>
        </authorList>
    </citation>
    <scope>NUCLEOTIDE SEQUENCE</scope>
    <source>
        <strain evidence="2">JCM 13919</strain>
    </source>
</reference>
<comment type="caution">
    <text evidence="2">The sequence shown here is derived from an EMBL/GenBank/DDBJ whole genome shotgun (WGS) entry which is preliminary data.</text>
</comment>
<protein>
    <submittedName>
        <fullName evidence="2">GMP synthase</fullName>
    </submittedName>
</protein>
<sequence length="234" mass="26890">MKKIGIIQCDEVDQELKIHHGDYPEMFLALLQHETFRFNYQVYRAFQENLPKNLHECDAYLITGSRYGVNEELSWIRSLEGFIQESSRMKKKMVGICFGHQLIAKALGGKVAKSPKGWGVGTSINTITRQKTWMLPELLEINMLVSHQDQVVEIPSDFEVIASNAHCPIYMTQFYDCFLTIQGHPEFSKAYTQALIEKRKSLLAHAYEPGLKSLELEVHNSVLARWIINFLLAN</sequence>
<gene>
    <name evidence="2" type="ORF">GCM10007966_02570</name>
</gene>
<accession>A0A917N8E6</accession>
<dbReference type="Gene3D" id="3.40.50.880">
    <property type="match status" value="1"/>
</dbReference>
<proteinExistence type="predicted"/>
<dbReference type="AlphaFoldDB" id="A0A917N8E6"/>
<dbReference type="EMBL" id="BMOB01000001">
    <property type="protein sequence ID" value="GGI77333.1"/>
    <property type="molecule type" value="Genomic_DNA"/>
</dbReference>
<dbReference type="PANTHER" id="PTHR42695:SF5">
    <property type="entry name" value="GLUTAMINE AMIDOTRANSFERASE YLR126C-RELATED"/>
    <property type="match status" value="1"/>
</dbReference>
<organism evidence="2 3">
    <name type="scientific">Legionella impletisoli</name>
    <dbReference type="NCBI Taxonomy" id="343510"/>
    <lineage>
        <taxon>Bacteria</taxon>
        <taxon>Pseudomonadati</taxon>
        <taxon>Pseudomonadota</taxon>
        <taxon>Gammaproteobacteria</taxon>
        <taxon>Legionellales</taxon>
        <taxon>Legionellaceae</taxon>
        <taxon>Legionella</taxon>
    </lineage>
</organism>
<evidence type="ECO:0000313" key="3">
    <source>
        <dbReference type="Proteomes" id="UP000630149"/>
    </source>
</evidence>
<name>A0A917N8E6_9GAMM</name>
<keyword evidence="3" id="KW-1185">Reference proteome</keyword>
<feature type="domain" description="Glutamine amidotransferase" evidence="1">
    <location>
        <begin position="54"/>
        <end position="190"/>
    </location>
</feature>
<dbReference type="Proteomes" id="UP000630149">
    <property type="component" value="Unassembled WGS sequence"/>
</dbReference>
<dbReference type="OrthoDB" id="9813383at2"/>
<dbReference type="GO" id="GO:0005829">
    <property type="term" value="C:cytosol"/>
    <property type="evidence" value="ECO:0007669"/>
    <property type="project" value="TreeGrafter"/>
</dbReference>
<dbReference type="InterPro" id="IPR044992">
    <property type="entry name" value="ChyE-like"/>
</dbReference>
<dbReference type="Pfam" id="PF00117">
    <property type="entry name" value="GATase"/>
    <property type="match status" value="1"/>
</dbReference>
<dbReference type="RefSeq" id="WP_131775497.1">
    <property type="nucleotide sequence ID" value="NZ_BMOB01000001.1"/>
</dbReference>
<evidence type="ECO:0000259" key="1">
    <source>
        <dbReference type="Pfam" id="PF00117"/>
    </source>
</evidence>
<dbReference type="CDD" id="cd01741">
    <property type="entry name" value="GATase1_1"/>
    <property type="match status" value="1"/>
</dbReference>
<evidence type="ECO:0000313" key="2">
    <source>
        <dbReference type="EMBL" id="GGI77333.1"/>
    </source>
</evidence>
<dbReference type="InterPro" id="IPR017926">
    <property type="entry name" value="GATASE"/>
</dbReference>